<dbReference type="RefSeq" id="WP_377093932.1">
    <property type="nucleotide sequence ID" value="NZ_JBHSJM010000001.1"/>
</dbReference>
<protein>
    <submittedName>
        <fullName evidence="2">Transporter</fullName>
    </submittedName>
</protein>
<organism evidence="2 3">
    <name type="scientific">Rubritalea spongiae</name>
    <dbReference type="NCBI Taxonomy" id="430797"/>
    <lineage>
        <taxon>Bacteria</taxon>
        <taxon>Pseudomonadati</taxon>
        <taxon>Verrucomicrobiota</taxon>
        <taxon>Verrucomicrobiia</taxon>
        <taxon>Verrucomicrobiales</taxon>
        <taxon>Rubritaleaceae</taxon>
        <taxon>Rubritalea</taxon>
    </lineage>
</organism>
<feature type="chain" id="PRO_5047266475" evidence="1">
    <location>
        <begin position="21"/>
        <end position="354"/>
    </location>
</feature>
<feature type="signal peptide" evidence="1">
    <location>
        <begin position="1"/>
        <end position="20"/>
    </location>
</feature>
<proteinExistence type="predicted"/>
<accession>A0ABW5E8K7</accession>
<evidence type="ECO:0000313" key="3">
    <source>
        <dbReference type="Proteomes" id="UP001597297"/>
    </source>
</evidence>
<name>A0ABW5E8K7_9BACT</name>
<reference evidence="3" key="1">
    <citation type="journal article" date="2019" name="Int. J. Syst. Evol. Microbiol.">
        <title>The Global Catalogue of Microorganisms (GCM) 10K type strain sequencing project: providing services to taxonomists for standard genome sequencing and annotation.</title>
        <authorList>
            <consortium name="The Broad Institute Genomics Platform"/>
            <consortium name="The Broad Institute Genome Sequencing Center for Infectious Disease"/>
            <person name="Wu L."/>
            <person name="Ma J."/>
        </authorList>
    </citation>
    <scope>NUCLEOTIDE SEQUENCE [LARGE SCALE GENOMIC DNA]</scope>
    <source>
        <strain evidence="3">JCM 16545</strain>
    </source>
</reference>
<sequence>MNTLKAITLSSLSLSASVFAHGSKDTLPQAGLWNSARPDSHAPISVMADHTHSAGEWMFSYRYMKMHMEDLYDGDSKISNTMMNTGYMGRPLEMDMDMHMFGMMYAPTDTITLMAMTNYVKNSMDMVMGPMNTPMEMESEGWGDTSIGGLYKFYDADNKRAHLGLSLSLPTGSTDETTEMTMMGMNGMPMTMTHHQPFPMQLGTGTFDLLPSITYLDQPNDFWSWGAQLKGRIHLGDNDEGYSFGDSISATSWTAANVTNWASLSFRLAATSWSSIDGDTNNSLNMPMMPNMSSPADPDNHGGTRIDAGIGLNLWHPTSGFRVATEFIMPVYQKLNGPQLGQDWTLTLGTQYAW</sequence>
<keyword evidence="3" id="KW-1185">Reference proteome</keyword>
<dbReference type="EMBL" id="JBHUJC010000041">
    <property type="protein sequence ID" value="MFD2277285.1"/>
    <property type="molecule type" value="Genomic_DNA"/>
</dbReference>
<dbReference type="Proteomes" id="UP001597297">
    <property type="component" value="Unassembled WGS sequence"/>
</dbReference>
<comment type="caution">
    <text evidence="2">The sequence shown here is derived from an EMBL/GenBank/DDBJ whole genome shotgun (WGS) entry which is preliminary data.</text>
</comment>
<gene>
    <name evidence="2" type="ORF">ACFSQZ_12460</name>
</gene>
<keyword evidence="1" id="KW-0732">Signal</keyword>
<evidence type="ECO:0000256" key="1">
    <source>
        <dbReference type="SAM" id="SignalP"/>
    </source>
</evidence>
<evidence type="ECO:0000313" key="2">
    <source>
        <dbReference type="EMBL" id="MFD2277285.1"/>
    </source>
</evidence>